<dbReference type="InterPro" id="IPR001279">
    <property type="entry name" value="Metallo-B-lactamas"/>
</dbReference>
<organism evidence="2 3">
    <name type="scientific">Solibacillus palustris</name>
    <dbReference type="NCBI Taxonomy" id="2908203"/>
    <lineage>
        <taxon>Bacteria</taxon>
        <taxon>Bacillati</taxon>
        <taxon>Bacillota</taxon>
        <taxon>Bacilli</taxon>
        <taxon>Bacillales</taxon>
        <taxon>Caryophanaceae</taxon>
        <taxon>Solibacillus</taxon>
    </lineage>
</organism>
<keyword evidence="3" id="KW-1185">Reference proteome</keyword>
<dbReference type="PANTHER" id="PTHR23131">
    <property type="entry name" value="ENDORIBONUCLEASE LACTB2"/>
    <property type="match status" value="1"/>
</dbReference>
<name>A0ABS9UAD7_9BACL</name>
<accession>A0ABS9UAD7</accession>
<dbReference type="Pfam" id="PF00753">
    <property type="entry name" value="Lactamase_B"/>
    <property type="match status" value="1"/>
</dbReference>
<comment type="caution">
    <text evidence="2">The sequence shown here is derived from an EMBL/GenBank/DDBJ whole genome shotgun (WGS) entry which is preliminary data.</text>
</comment>
<proteinExistence type="predicted"/>
<protein>
    <submittedName>
        <fullName evidence="2">MBL fold metallo-hydrolase</fullName>
    </submittedName>
</protein>
<evidence type="ECO:0000259" key="1">
    <source>
        <dbReference type="SMART" id="SM00849"/>
    </source>
</evidence>
<sequence length="269" mass="30906">MFFKKKSEQHTQSGVNMVNGFVSFQAIKLNVHCFEIDGVLIDTGSASLLQEFKPFFSQLDIDQIVLTHYHEDHSGGAHYLQTKYNVPVYMSDVRRQECTYKARYPLYRKLFWGSREPFEANGIGNRFSSRTANWQVIKTPGHSDDHLAFLNEQTGQLFTGDLYVTPKTKVVLREESIPQIISSIERVLTYDFGEVFCNHAGYIKDGKQALRTKLDYLQDLRGKIEMMNDEGLSVKEITGQLFEKKYPIMKLSLGEWDSAHIVSSVLRKS</sequence>
<dbReference type="InterPro" id="IPR036866">
    <property type="entry name" value="RibonucZ/Hydroxyglut_hydro"/>
</dbReference>
<dbReference type="InterPro" id="IPR050662">
    <property type="entry name" value="Sec-metab_biosynth-thioest"/>
</dbReference>
<feature type="domain" description="Metallo-beta-lactamase" evidence="1">
    <location>
        <begin position="30"/>
        <end position="199"/>
    </location>
</feature>
<evidence type="ECO:0000313" key="3">
    <source>
        <dbReference type="Proteomes" id="UP001316087"/>
    </source>
</evidence>
<evidence type="ECO:0000313" key="2">
    <source>
        <dbReference type="EMBL" id="MCH7321301.1"/>
    </source>
</evidence>
<dbReference type="SMART" id="SM00849">
    <property type="entry name" value="Lactamase_B"/>
    <property type="match status" value="1"/>
</dbReference>
<gene>
    <name evidence="2" type="ORF">LZ480_05295</name>
</gene>
<dbReference type="SUPFAM" id="SSF56281">
    <property type="entry name" value="Metallo-hydrolase/oxidoreductase"/>
    <property type="match status" value="1"/>
</dbReference>
<dbReference type="RefSeq" id="WP_241368332.1">
    <property type="nucleotide sequence ID" value="NZ_JAKZFC010000001.1"/>
</dbReference>
<dbReference type="Gene3D" id="3.60.15.10">
    <property type="entry name" value="Ribonuclease Z/Hydroxyacylglutathione hydrolase-like"/>
    <property type="match status" value="1"/>
</dbReference>
<dbReference type="PANTHER" id="PTHR23131:SF0">
    <property type="entry name" value="ENDORIBONUCLEASE LACTB2"/>
    <property type="match status" value="1"/>
</dbReference>
<reference evidence="2 3" key="1">
    <citation type="submission" date="2022-03" db="EMBL/GenBank/DDBJ databases">
        <authorList>
            <person name="Jo J.-H."/>
            <person name="Im W.-T."/>
        </authorList>
    </citation>
    <scope>NUCLEOTIDE SEQUENCE [LARGE SCALE GENOMIC DNA]</scope>
    <source>
        <strain evidence="2 3">MA9</strain>
    </source>
</reference>
<dbReference type="Proteomes" id="UP001316087">
    <property type="component" value="Unassembled WGS sequence"/>
</dbReference>
<dbReference type="EMBL" id="JAKZFC010000001">
    <property type="protein sequence ID" value="MCH7321301.1"/>
    <property type="molecule type" value="Genomic_DNA"/>
</dbReference>